<dbReference type="PROSITE" id="PS50883">
    <property type="entry name" value="EAL"/>
    <property type="match status" value="1"/>
</dbReference>
<name>E3DR19_HALPG</name>
<dbReference type="eggNOG" id="COG5001">
    <property type="taxonomic scope" value="Bacteria"/>
</dbReference>
<feature type="coiled-coil region" evidence="1">
    <location>
        <begin position="511"/>
        <end position="538"/>
    </location>
</feature>
<keyword evidence="1" id="KW-0175">Coiled coil</keyword>
<dbReference type="Pfam" id="PF00563">
    <property type="entry name" value="EAL"/>
    <property type="match status" value="1"/>
</dbReference>
<dbReference type="SUPFAM" id="SSF158472">
    <property type="entry name" value="HAMP domain-like"/>
    <property type="match status" value="1"/>
</dbReference>
<dbReference type="RefSeq" id="WP_014554025.1">
    <property type="nucleotide sequence ID" value="NC_017455.1"/>
</dbReference>
<dbReference type="STRING" id="572479.Hprae_1883"/>
<dbReference type="CDD" id="cd12914">
    <property type="entry name" value="PDC1_DGC_like"/>
    <property type="match status" value="1"/>
</dbReference>
<dbReference type="Pfam" id="PF00672">
    <property type="entry name" value="HAMP"/>
    <property type="match status" value="1"/>
</dbReference>
<reference evidence="7" key="1">
    <citation type="submission" date="2010-10" db="EMBL/GenBank/DDBJ databases">
        <title>The complete genome of Halanaerobium praevalens DSM 2228.</title>
        <authorList>
            <consortium name="US DOE Joint Genome Institute (JGI-PGF)"/>
            <person name="Lucas S."/>
            <person name="Copeland A."/>
            <person name="Lapidus A."/>
            <person name="Glavina del Rio T."/>
            <person name="Dalin E."/>
            <person name="Tice H."/>
            <person name="Bruce D."/>
            <person name="Goodwin L."/>
            <person name="Pitluck S."/>
            <person name="Kyrpides N."/>
            <person name="Mavromatis K."/>
            <person name="Ivanova N."/>
            <person name="Ovchinnikova G."/>
            <person name="Chertkov O."/>
            <person name="Detter J.C."/>
            <person name="Han C."/>
            <person name="Larimer F."/>
            <person name="Land M."/>
            <person name="Hauser L."/>
            <person name="Markowitz V."/>
            <person name="Cheng J.-F."/>
            <person name="Hugenholtz P."/>
            <person name="Woyke T."/>
            <person name="Wu D."/>
            <person name="Tindall B."/>
            <person name="Pomrenke H.G."/>
            <person name="Brambilla E."/>
            <person name="Klenk H.-P."/>
            <person name="Eisen J.A."/>
        </authorList>
    </citation>
    <scope>NUCLEOTIDE SEQUENCE [LARGE SCALE GENOMIC DNA]</scope>
    <source>
        <strain evidence="7">ATCC 33744 / DSM 2228 / GSL</strain>
    </source>
</reference>
<keyword evidence="2" id="KW-1133">Transmembrane helix</keyword>
<dbReference type="GO" id="GO:0071111">
    <property type="term" value="F:cyclic-guanylate-specific phosphodiesterase activity"/>
    <property type="evidence" value="ECO:0007669"/>
    <property type="project" value="InterPro"/>
</dbReference>
<dbReference type="InterPro" id="IPR029787">
    <property type="entry name" value="Nucleotide_cyclase"/>
</dbReference>
<dbReference type="PANTHER" id="PTHR33121">
    <property type="entry name" value="CYCLIC DI-GMP PHOSPHODIESTERASE PDEF"/>
    <property type="match status" value="1"/>
</dbReference>
<evidence type="ECO:0000259" key="5">
    <source>
        <dbReference type="PROSITE" id="PS50887"/>
    </source>
</evidence>
<dbReference type="EMBL" id="CP002175">
    <property type="protein sequence ID" value="ADO78008.1"/>
    <property type="molecule type" value="Genomic_DNA"/>
</dbReference>
<dbReference type="GO" id="GO:0016020">
    <property type="term" value="C:membrane"/>
    <property type="evidence" value="ECO:0007669"/>
    <property type="project" value="InterPro"/>
</dbReference>
<keyword evidence="2" id="KW-0812">Transmembrane</keyword>
<dbReference type="InterPro" id="IPR029151">
    <property type="entry name" value="Sensor-like_sf"/>
</dbReference>
<evidence type="ECO:0000259" key="4">
    <source>
        <dbReference type="PROSITE" id="PS50885"/>
    </source>
</evidence>
<dbReference type="CDD" id="cd01949">
    <property type="entry name" value="GGDEF"/>
    <property type="match status" value="1"/>
</dbReference>
<dbReference type="CDD" id="cd01948">
    <property type="entry name" value="EAL"/>
    <property type="match status" value="1"/>
</dbReference>
<dbReference type="SMART" id="SM00267">
    <property type="entry name" value="GGDEF"/>
    <property type="match status" value="1"/>
</dbReference>
<evidence type="ECO:0000313" key="6">
    <source>
        <dbReference type="EMBL" id="ADO78008.1"/>
    </source>
</evidence>
<dbReference type="InterPro" id="IPR001633">
    <property type="entry name" value="EAL_dom"/>
</dbReference>
<sequence>MKNINFRNKILSLPLLIIVIFTLAIIISITNSFNSILEEIIFENQTNNIAQKSELTAHWLEEKKSDLKIYANTKVIQNGSWPEKINYLQQELHKRGSNYFFFFIADKNGNYSTTLKKDAGNIGNRAYFEQVLNGKTIVSDPVVSKSTKRPIIVIASSIKGDNLSLLGASIEIKDLSKNINRYTNSEEGIYSFLINEEGKLIAHPKQNISDRQPFYNIDNFLVNEYDFTTQIKAKKQGTLTFTEKNNKKHAFYHSIPGTNNWKIVTIIPQSYLQKSINKVNKIIIIISIITILIAIILSILISNNIARPITQLKNTFQKGAAGNLNVRSQINSNDELGEAAASFNKMMEVIKDLSYNDALTGLPNINIFKKELNKYLSQLKNEKLYLCAIGIDDFKSINDSFGHDIGNKILKKLAQRLTNQLEAEYLVSRVGDEFYFYLTADHLAKKAEIRNRLNEILEVINNNYFIENNIIYLKSSLGVSIYPDDHQNIDILIKNSSLAMHAVKKSSSNKLAFYSLNIDRSISEKKRLENQLATALERDEFLLYYQGFNAGKEGERVGFETLIRWDHPQKGLISPGVFIPLAEENGFIKEIGNWVLEKGCQDLYKLNQKFKSDYYLSVNISPEQFIDRDFLKTVQNVLKKTGVKPKNLELEITERTTVENIGYTIEVLDKLNSLGVKTAIDDFGTGYSSLNYIKEFKIHTLKIDKSFIDYFINNANNRAIVKSIINLAHNLNLRVVAEGVETKKQAEKLNQAGCDIIQGYYYSYPSPLEDVIKELEKKAADN</sequence>
<dbReference type="Gene3D" id="3.30.70.270">
    <property type="match status" value="1"/>
</dbReference>
<keyword evidence="2" id="KW-0472">Membrane</keyword>
<evidence type="ECO:0000256" key="1">
    <source>
        <dbReference type="SAM" id="Coils"/>
    </source>
</evidence>
<dbReference type="InterPro" id="IPR035919">
    <property type="entry name" value="EAL_sf"/>
</dbReference>
<dbReference type="Proteomes" id="UP000006866">
    <property type="component" value="Chromosome"/>
</dbReference>
<protein>
    <submittedName>
        <fullName evidence="6">Diguanylate cyclase/phosphodiesterase with extracellular sensor</fullName>
    </submittedName>
</protein>
<proteinExistence type="predicted"/>
<dbReference type="KEGG" id="hpk:Hprae_1883"/>
<dbReference type="InterPro" id="IPR050706">
    <property type="entry name" value="Cyclic-di-GMP_PDE-like"/>
</dbReference>
<feature type="transmembrane region" description="Helical" evidence="2">
    <location>
        <begin position="12"/>
        <end position="33"/>
    </location>
</feature>
<dbReference type="CDD" id="cd12912">
    <property type="entry name" value="PDC2_MCP_like"/>
    <property type="match status" value="1"/>
</dbReference>
<dbReference type="Pfam" id="PF00990">
    <property type="entry name" value="GGDEF"/>
    <property type="match status" value="1"/>
</dbReference>
<evidence type="ECO:0000313" key="7">
    <source>
        <dbReference type="Proteomes" id="UP000006866"/>
    </source>
</evidence>
<dbReference type="SMART" id="SM00052">
    <property type="entry name" value="EAL"/>
    <property type="match status" value="1"/>
</dbReference>
<feature type="transmembrane region" description="Helical" evidence="2">
    <location>
        <begin position="282"/>
        <end position="301"/>
    </location>
</feature>
<dbReference type="PANTHER" id="PTHR33121:SF71">
    <property type="entry name" value="OXYGEN SENSOR PROTEIN DOSP"/>
    <property type="match status" value="1"/>
</dbReference>
<dbReference type="InterPro" id="IPR043128">
    <property type="entry name" value="Rev_trsase/Diguanyl_cyclase"/>
</dbReference>
<dbReference type="InterPro" id="IPR000160">
    <property type="entry name" value="GGDEF_dom"/>
</dbReference>
<dbReference type="NCBIfam" id="TIGR00254">
    <property type="entry name" value="GGDEF"/>
    <property type="match status" value="1"/>
</dbReference>
<dbReference type="Gene3D" id="6.10.340.10">
    <property type="match status" value="1"/>
</dbReference>
<dbReference type="SUPFAM" id="SSF103190">
    <property type="entry name" value="Sensory domain-like"/>
    <property type="match status" value="1"/>
</dbReference>
<organism evidence="6 7">
    <name type="scientific">Halanaerobium praevalens (strain ATCC 33744 / DSM 2228 / GSL)</name>
    <dbReference type="NCBI Taxonomy" id="572479"/>
    <lineage>
        <taxon>Bacteria</taxon>
        <taxon>Bacillati</taxon>
        <taxon>Bacillota</taxon>
        <taxon>Clostridia</taxon>
        <taxon>Halanaerobiales</taxon>
        <taxon>Halanaerobiaceae</taxon>
        <taxon>Halanaerobium</taxon>
    </lineage>
</organism>
<dbReference type="SUPFAM" id="SSF141868">
    <property type="entry name" value="EAL domain-like"/>
    <property type="match status" value="1"/>
</dbReference>
<dbReference type="InterPro" id="IPR003660">
    <property type="entry name" value="HAMP_dom"/>
</dbReference>
<dbReference type="CDD" id="cd06225">
    <property type="entry name" value="HAMP"/>
    <property type="match status" value="1"/>
</dbReference>
<dbReference type="PROSITE" id="PS50887">
    <property type="entry name" value="GGDEF"/>
    <property type="match status" value="1"/>
</dbReference>
<dbReference type="Gene3D" id="3.30.450.20">
    <property type="entry name" value="PAS domain"/>
    <property type="match status" value="1"/>
</dbReference>
<dbReference type="Gene3D" id="3.20.20.450">
    <property type="entry name" value="EAL domain"/>
    <property type="match status" value="1"/>
</dbReference>
<dbReference type="PATRIC" id="fig|572479.3.peg.1918"/>
<reference evidence="6 7" key="2">
    <citation type="journal article" date="2011" name="Stand. Genomic Sci.">
        <title>Complete genome sequence of the extremely halophilic Halanaerobium praevalens type strain (GSL).</title>
        <authorList>
            <person name="Ivanova N."/>
            <person name="Sikorski J."/>
            <person name="Chertkov O."/>
            <person name="Nolan M."/>
            <person name="Lucas S."/>
            <person name="Hammon N."/>
            <person name="Deshpande S."/>
            <person name="Cheng J.F."/>
            <person name="Tapia R."/>
            <person name="Han C."/>
            <person name="Goodwin L."/>
            <person name="Pitluck S."/>
            <person name="Huntemann M."/>
            <person name="Liolios K."/>
            <person name="Pagani I."/>
            <person name="Mavromatis K."/>
            <person name="Ovchinikova G."/>
            <person name="Pati A."/>
            <person name="Chen A."/>
            <person name="Palaniappan K."/>
            <person name="Land M."/>
            <person name="Hauser L."/>
            <person name="Brambilla E.M."/>
            <person name="Kannan K.P."/>
            <person name="Rohde M."/>
            <person name="Tindall B.J."/>
            <person name="Goker M."/>
            <person name="Detter J.C."/>
            <person name="Woyke T."/>
            <person name="Bristow J."/>
            <person name="Eisen J.A."/>
            <person name="Markowitz V."/>
            <person name="Hugenholtz P."/>
            <person name="Kyrpides N.C."/>
            <person name="Klenk H.P."/>
            <person name="Lapidus A."/>
        </authorList>
    </citation>
    <scope>NUCLEOTIDE SEQUENCE [LARGE SCALE GENOMIC DNA]</scope>
    <source>
        <strain evidence="7">ATCC 33744 / DSM 2228 / GSL</strain>
    </source>
</reference>
<dbReference type="OrthoDB" id="9762141at2"/>
<evidence type="ECO:0000259" key="3">
    <source>
        <dbReference type="PROSITE" id="PS50883"/>
    </source>
</evidence>
<dbReference type="AlphaFoldDB" id="E3DR19"/>
<dbReference type="SUPFAM" id="SSF55073">
    <property type="entry name" value="Nucleotide cyclase"/>
    <property type="match status" value="1"/>
</dbReference>
<dbReference type="GO" id="GO:0007165">
    <property type="term" value="P:signal transduction"/>
    <property type="evidence" value="ECO:0007669"/>
    <property type="project" value="InterPro"/>
</dbReference>
<dbReference type="HOGENOM" id="CLU_000445_70_44_9"/>
<gene>
    <name evidence="6" type="ordered locus">Hprae_1883</name>
</gene>
<dbReference type="PROSITE" id="PS50885">
    <property type="entry name" value="HAMP"/>
    <property type="match status" value="1"/>
</dbReference>
<feature type="domain" description="EAL" evidence="3">
    <location>
        <begin position="525"/>
        <end position="779"/>
    </location>
</feature>
<feature type="domain" description="GGDEF" evidence="5">
    <location>
        <begin position="382"/>
        <end position="516"/>
    </location>
</feature>
<feature type="domain" description="HAMP" evidence="4">
    <location>
        <begin position="303"/>
        <end position="355"/>
    </location>
</feature>
<evidence type="ECO:0000256" key="2">
    <source>
        <dbReference type="SAM" id="Phobius"/>
    </source>
</evidence>
<keyword evidence="7" id="KW-1185">Reference proteome</keyword>
<dbReference type="SMART" id="SM00304">
    <property type="entry name" value="HAMP"/>
    <property type="match status" value="1"/>
</dbReference>
<accession>E3DR19</accession>